<gene>
    <name evidence="1" type="ORF">BV22DRAFT_1133221</name>
</gene>
<evidence type="ECO:0000313" key="1">
    <source>
        <dbReference type="EMBL" id="KAH7920251.1"/>
    </source>
</evidence>
<proteinExistence type="predicted"/>
<keyword evidence="2" id="KW-1185">Reference proteome</keyword>
<accession>A0ACB8B4V7</accession>
<protein>
    <submittedName>
        <fullName evidence="1">Uncharacterized protein</fullName>
    </submittedName>
</protein>
<sequence length="77" mass="8462">MQLAFASIAALVVFVASVHALPAQEQRGVHYIATWDESGVEDSTVEKREPHGTDLRALLTTQKYIVSYKSEVEDSVA</sequence>
<evidence type="ECO:0000313" key="2">
    <source>
        <dbReference type="Proteomes" id="UP000790709"/>
    </source>
</evidence>
<reference evidence="1" key="1">
    <citation type="journal article" date="2021" name="New Phytol.">
        <title>Evolutionary innovations through gain and loss of genes in the ectomycorrhizal Boletales.</title>
        <authorList>
            <person name="Wu G."/>
            <person name="Miyauchi S."/>
            <person name="Morin E."/>
            <person name="Kuo A."/>
            <person name="Drula E."/>
            <person name="Varga T."/>
            <person name="Kohler A."/>
            <person name="Feng B."/>
            <person name="Cao Y."/>
            <person name="Lipzen A."/>
            <person name="Daum C."/>
            <person name="Hundley H."/>
            <person name="Pangilinan J."/>
            <person name="Johnson J."/>
            <person name="Barry K."/>
            <person name="LaButti K."/>
            <person name="Ng V."/>
            <person name="Ahrendt S."/>
            <person name="Min B."/>
            <person name="Choi I.G."/>
            <person name="Park H."/>
            <person name="Plett J.M."/>
            <person name="Magnuson J."/>
            <person name="Spatafora J.W."/>
            <person name="Nagy L.G."/>
            <person name="Henrissat B."/>
            <person name="Grigoriev I.V."/>
            <person name="Yang Z.L."/>
            <person name="Xu J."/>
            <person name="Martin F.M."/>
        </authorList>
    </citation>
    <scope>NUCLEOTIDE SEQUENCE</scope>
    <source>
        <strain evidence="1">KUC20120723A-06</strain>
    </source>
</reference>
<name>A0ACB8B4V7_9AGAM</name>
<dbReference type="Proteomes" id="UP000790709">
    <property type="component" value="Unassembled WGS sequence"/>
</dbReference>
<organism evidence="1 2">
    <name type="scientific">Leucogyrophana mollusca</name>
    <dbReference type="NCBI Taxonomy" id="85980"/>
    <lineage>
        <taxon>Eukaryota</taxon>
        <taxon>Fungi</taxon>
        <taxon>Dikarya</taxon>
        <taxon>Basidiomycota</taxon>
        <taxon>Agaricomycotina</taxon>
        <taxon>Agaricomycetes</taxon>
        <taxon>Agaricomycetidae</taxon>
        <taxon>Boletales</taxon>
        <taxon>Boletales incertae sedis</taxon>
        <taxon>Leucogyrophana</taxon>
    </lineage>
</organism>
<dbReference type="EMBL" id="MU266593">
    <property type="protein sequence ID" value="KAH7920251.1"/>
    <property type="molecule type" value="Genomic_DNA"/>
</dbReference>
<comment type="caution">
    <text evidence="1">The sequence shown here is derived from an EMBL/GenBank/DDBJ whole genome shotgun (WGS) entry which is preliminary data.</text>
</comment>